<gene>
    <name evidence="3" type="ORF">J4E96_13215</name>
</gene>
<feature type="transmembrane region" description="Helical" evidence="2">
    <location>
        <begin position="216"/>
        <end position="234"/>
    </location>
</feature>
<organism evidence="3 4">
    <name type="scientific">Pengzhenrongella sicca</name>
    <dbReference type="NCBI Taxonomy" id="2819238"/>
    <lineage>
        <taxon>Bacteria</taxon>
        <taxon>Bacillati</taxon>
        <taxon>Actinomycetota</taxon>
        <taxon>Actinomycetes</taxon>
        <taxon>Micrococcales</taxon>
        <taxon>Pengzhenrongella</taxon>
    </lineage>
</organism>
<evidence type="ECO:0000256" key="2">
    <source>
        <dbReference type="SAM" id="Phobius"/>
    </source>
</evidence>
<keyword evidence="2" id="KW-0472">Membrane</keyword>
<feature type="transmembrane region" description="Helical" evidence="2">
    <location>
        <begin position="83"/>
        <end position="100"/>
    </location>
</feature>
<dbReference type="RefSeq" id="WP_227422567.1">
    <property type="nucleotide sequence ID" value="NZ_CP071868.1"/>
</dbReference>
<dbReference type="Proteomes" id="UP000663937">
    <property type="component" value="Chromosome"/>
</dbReference>
<dbReference type="InterPro" id="IPR016566">
    <property type="entry name" value="UCP010219"/>
</dbReference>
<keyword evidence="2" id="KW-0812">Transmembrane</keyword>
<keyword evidence="4" id="KW-1185">Reference proteome</keyword>
<dbReference type="AlphaFoldDB" id="A0A8A4ZA53"/>
<name>A0A8A4ZA53_9MICO</name>
<feature type="region of interest" description="Disordered" evidence="1">
    <location>
        <begin position="1"/>
        <end position="38"/>
    </location>
</feature>
<accession>A0A8A4ZA53</accession>
<feature type="transmembrane region" description="Helical" evidence="2">
    <location>
        <begin position="180"/>
        <end position="204"/>
    </location>
</feature>
<evidence type="ECO:0000313" key="4">
    <source>
        <dbReference type="Proteomes" id="UP000663937"/>
    </source>
</evidence>
<dbReference type="EMBL" id="CP071868">
    <property type="protein sequence ID" value="QTE28335.1"/>
    <property type="molecule type" value="Genomic_DNA"/>
</dbReference>
<evidence type="ECO:0000313" key="3">
    <source>
        <dbReference type="EMBL" id="QTE28335.1"/>
    </source>
</evidence>
<sequence>MSDPRTAGAAPDGAAPDSAAPDSAAPDSPAPDSAPSGRGLNALTGADFSVAEATGGVRGIVESIAPGLVFVIVYLVAGELTPALVGSCAVTLVAVVARLVQRTPLTQALAGAVGVAVGVFWAARSGQAEDYFVVGLWTNGAYLAACVLSIVVGWPLVGLVVGLLRGEGTTWRADPRARRVYLLATTLWAAMYGLRLAVQLPLYLGAEVGWLGTMRLVMGVPLWALMLWITWLLVRIPAAARDPARSPLDP</sequence>
<reference evidence="3" key="1">
    <citation type="submission" date="2021-03" db="EMBL/GenBank/DDBJ databases">
        <title>Pengzhenrongella sicca gen. nov., sp. nov., a new member of suborder Micrococcineae isolated from High-Arctic tundra soil.</title>
        <authorList>
            <person name="Peng F."/>
        </authorList>
    </citation>
    <scope>NUCLEOTIDE SEQUENCE</scope>
    <source>
        <strain evidence="3">LRZ-2</strain>
    </source>
</reference>
<feature type="transmembrane region" description="Helical" evidence="2">
    <location>
        <begin position="142"/>
        <end position="164"/>
    </location>
</feature>
<feature type="transmembrane region" description="Helical" evidence="2">
    <location>
        <begin position="105"/>
        <end position="122"/>
    </location>
</feature>
<evidence type="ECO:0000256" key="1">
    <source>
        <dbReference type="SAM" id="MobiDB-lite"/>
    </source>
</evidence>
<feature type="compositionally biased region" description="Low complexity" evidence="1">
    <location>
        <begin position="7"/>
        <end position="37"/>
    </location>
</feature>
<dbReference type="KEGG" id="psic:J4E96_13215"/>
<protein>
    <submittedName>
        <fullName evidence="3">DUF3159 domain-containing protein</fullName>
    </submittedName>
</protein>
<proteinExistence type="predicted"/>
<dbReference type="Pfam" id="PF11361">
    <property type="entry name" value="DUF3159"/>
    <property type="match status" value="1"/>
</dbReference>
<keyword evidence="2" id="KW-1133">Transmembrane helix</keyword>